<evidence type="ECO:0000313" key="1">
    <source>
        <dbReference type="EMBL" id="KRY25637.1"/>
    </source>
</evidence>
<name>A0A0V1ALE1_TRISP</name>
<dbReference type="AlphaFoldDB" id="A0A0V1ALE1"/>
<evidence type="ECO:0000313" key="2">
    <source>
        <dbReference type="Proteomes" id="UP000054776"/>
    </source>
</evidence>
<sequence>MPFANPCTNPSVPLSPGPSPINSYISADHTCHHAFRVVYGRPAHPTFILNDVPSYHSVSYSVITYNTRSPPIHPLPRVVKPTANPCPNRSVIYPRYPPVHHPSISVQPLSSHSTILTERYTGRPPIQHPFPLIHLSTTPSTTL</sequence>
<keyword evidence="2" id="KW-1185">Reference proteome</keyword>
<dbReference type="EMBL" id="JYDH01000817">
    <property type="protein sequence ID" value="KRY25637.1"/>
    <property type="molecule type" value="Genomic_DNA"/>
</dbReference>
<organism evidence="1 2">
    <name type="scientific">Trichinella spiralis</name>
    <name type="common">Trichina worm</name>
    <dbReference type="NCBI Taxonomy" id="6334"/>
    <lineage>
        <taxon>Eukaryota</taxon>
        <taxon>Metazoa</taxon>
        <taxon>Ecdysozoa</taxon>
        <taxon>Nematoda</taxon>
        <taxon>Enoplea</taxon>
        <taxon>Dorylaimia</taxon>
        <taxon>Trichinellida</taxon>
        <taxon>Trichinellidae</taxon>
        <taxon>Trichinella</taxon>
    </lineage>
</organism>
<reference evidence="1 2" key="1">
    <citation type="submission" date="2015-01" db="EMBL/GenBank/DDBJ databases">
        <title>Evolution of Trichinella species and genotypes.</title>
        <authorList>
            <person name="Korhonen P.K."/>
            <person name="Edoardo P."/>
            <person name="Giuseppe L.R."/>
            <person name="Gasser R.B."/>
        </authorList>
    </citation>
    <scope>NUCLEOTIDE SEQUENCE [LARGE SCALE GENOMIC DNA]</scope>
    <source>
        <strain evidence="1">ISS3</strain>
    </source>
</reference>
<protein>
    <submittedName>
        <fullName evidence="1">Uncharacterized protein</fullName>
    </submittedName>
</protein>
<accession>A0A0V1ALE1</accession>
<proteinExistence type="predicted"/>
<dbReference type="InParanoid" id="A0A0V1ALE1"/>
<gene>
    <name evidence="1" type="ORF">T01_12737</name>
</gene>
<comment type="caution">
    <text evidence="1">The sequence shown here is derived from an EMBL/GenBank/DDBJ whole genome shotgun (WGS) entry which is preliminary data.</text>
</comment>
<dbReference type="Proteomes" id="UP000054776">
    <property type="component" value="Unassembled WGS sequence"/>
</dbReference>